<evidence type="ECO:0000313" key="2">
    <source>
        <dbReference type="EMBL" id="KAL0410266.1"/>
    </source>
</evidence>
<comment type="caution">
    <text evidence="2">The sequence shown here is derived from an EMBL/GenBank/DDBJ whole genome shotgun (WGS) entry which is preliminary data.</text>
</comment>
<feature type="compositionally biased region" description="Basic and acidic residues" evidence="1">
    <location>
        <begin position="135"/>
        <end position="145"/>
    </location>
</feature>
<dbReference type="EMBL" id="JACGWN010000013">
    <property type="protein sequence ID" value="KAL0410266.1"/>
    <property type="molecule type" value="Genomic_DNA"/>
</dbReference>
<sequence length="145" mass="16545">MKLVISESGLGSGTPNPDHKRKADWGLPIRSKNQRNNNEMEEVSSDAADNRKQRQFTRQSSSNALDLNIRADEDEGKEGKQGEFSPISSDLTRETTTEQQNSLRFLERSRIALFSTEIQIKRSMQERYSCPNSKDPSRRLVEVET</sequence>
<reference evidence="2" key="2">
    <citation type="journal article" date="2024" name="Plant">
        <title>Genomic evolution and insights into agronomic trait innovations of Sesamum species.</title>
        <authorList>
            <person name="Miao H."/>
            <person name="Wang L."/>
            <person name="Qu L."/>
            <person name="Liu H."/>
            <person name="Sun Y."/>
            <person name="Le M."/>
            <person name="Wang Q."/>
            <person name="Wei S."/>
            <person name="Zheng Y."/>
            <person name="Lin W."/>
            <person name="Duan Y."/>
            <person name="Cao H."/>
            <person name="Xiong S."/>
            <person name="Wang X."/>
            <person name="Wei L."/>
            <person name="Li C."/>
            <person name="Ma Q."/>
            <person name="Ju M."/>
            <person name="Zhao R."/>
            <person name="Li G."/>
            <person name="Mu C."/>
            <person name="Tian Q."/>
            <person name="Mei H."/>
            <person name="Zhang T."/>
            <person name="Gao T."/>
            <person name="Zhang H."/>
        </authorList>
    </citation>
    <scope>NUCLEOTIDE SEQUENCE</scope>
    <source>
        <strain evidence="2">KEN1</strain>
    </source>
</reference>
<feature type="region of interest" description="Disordered" evidence="1">
    <location>
        <begin position="1"/>
        <end position="102"/>
    </location>
</feature>
<proteinExistence type="predicted"/>
<evidence type="ECO:0000256" key="1">
    <source>
        <dbReference type="SAM" id="MobiDB-lite"/>
    </source>
</evidence>
<organism evidence="2">
    <name type="scientific">Sesamum latifolium</name>
    <dbReference type="NCBI Taxonomy" id="2727402"/>
    <lineage>
        <taxon>Eukaryota</taxon>
        <taxon>Viridiplantae</taxon>
        <taxon>Streptophyta</taxon>
        <taxon>Embryophyta</taxon>
        <taxon>Tracheophyta</taxon>
        <taxon>Spermatophyta</taxon>
        <taxon>Magnoliopsida</taxon>
        <taxon>eudicotyledons</taxon>
        <taxon>Gunneridae</taxon>
        <taxon>Pentapetalae</taxon>
        <taxon>asterids</taxon>
        <taxon>lamiids</taxon>
        <taxon>Lamiales</taxon>
        <taxon>Pedaliaceae</taxon>
        <taxon>Sesamum</taxon>
    </lineage>
</organism>
<feature type="compositionally biased region" description="Polar residues" evidence="1">
    <location>
        <begin position="56"/>
        <end position="65"/>
    </location>
</feature>
<reference evidence="2" key="1">
    <citation type="submission" date="2020-06" db="EMBL/GenBank/DDBJ databases">
        <authorList>
            <person name="Li T."/>
            <person name="Hu X."/>
            <person name="Zhang T."/>
            <person name="Song X."/>
            <person name="Zhang H."/>
            <person name="Dai N."/>
            <person name="Sheng W."/>
            <person name="Hou X."/>
            <person name="Wei L."/>
        </authorList>
    </citation>
    <scope>NUCLEOTIDE SEQUENCE</scope>
    <source>
        <strain evidence="2">KEN1</strain>
        <tissue evidence="2">Leaf</tissue>
    </source>
</reference>
<dbReference type="AlphaFoldDB" id="A0AAW2U3D2"/>
<protein>
    <submittedName>
        <fullName evidence="2">Uncharacterized protein</fullName>
    </submittedName>
</protein>
<accession>A0AAW2U3D2</accession>
<gene>
    <name evidence="2" type="ORF">Slati_3616300</name>
</gene>
<name>A0AAW2U3D2_9LAMI</name>
<feature type="region of interest" description="Disordered" evidence="1">
    <location>
        <begin position="124"/>
        <end position="145"/>
    </location>
</feature>